<dbReference type="Pfam" id="PF07963">
    <property type="entry name" value="N_methyl"/>
    <property type="match status" value="1"/>
</dbReference>
<keyword evidence="4" id="KW-1003">Cell membrane</keyword>
<dbReference type="InterPro" id="IPR012902">
    <property type="entry name" value="N_methyl_site"/>
</dbReference>
<name>A0A7C3GA66_9PROT</name>
<keyword evidence="6" id="KW-0997">Cell inner membrane</keyword>
<dbReference type="PROSITE" id="PS00409">
    <property type="entry name" value="PROKAR_NTER_METHYL"/>
    <property type="match status" value="1"/>
</dbReference>
<dbReference type="GO" id="GO:0015627">
    <property type="term" value="C:type II protein secretion system complex"/>
    <property type="evidence" value="ECO:0007669"/>
    <property type="project" value="InterPro"/>
</dbReference>
<evidence type="ECO:0000256" key="3">
    <source>
        <dbReference type="ARBA" id="ARBA00021539"/>
    </source>
</evidence>
<evidence type="ECO:0000256" key="8">
    <source>
        <dbReference type="ARBA" id="ARBA00022989"/>
    </source>
</evidence>
<evidence type="ECO:0000256" key="10">
    <source>
        <dbReference type="SAM" id="Phobius"/>
    </source>
</evidence>
<dbReference type="EMBL" id="DRMN01000076">
    <property type="protein sequence ID" value="HFB54494.1"/>
    <property type="molecule type" value="Genomic_DNA"/>
</dbReference>
<comment type="caution">
    <text evidence="11">The sequence shown here is derived from an EMBL/GenBank/DDBJ whole genome shotgun (WGS) entry which is preliminary data.</text>
</comment>
<reference evidence="11" key="1">
    <citation type="journal article" date="2020" name="mSystems">
        <title>Genome- and Community-Level Interaction Insights into Carbon Utilization and Element Cycling Functions of Hydrothermarchaeota in Hydrothermal Sediment.</title>
        <authorList>
            <person name="Zhou Z."/>
            <person name="Liu Y."/>
            <person name="Xu W."/>
            <person name="Pan J."/>
            <person name="Luo Z.H."/>
            <person name="Li M."/>
        </authorList>
    </citation>
    <scope>NUCLEOTIDE SEQUENCE [LARGE SCALE GENOMIC DNA]</scope>
    <source>
        <strain evidence="11">HyVt-489</strain>
    </source>
</reference>
<evidence type="ECO:0000256" key="7">
    <source>
        <dbReference type="ARBA" id="ARBA00022692"/>
    </source>
</evidence>
<evidence type="ECO:0000256" key="2">
    <source>
        <dbReference type="ARBA" id="ARBA00011084"/>
    </source>
</evidence>
<dbReference type="GO" id="GO:0015628">
    <property type="term" value="P:protein secretion by the type II secretion system"/>
    <property type="evidence" value="ECO:0007669"/>
    <property type="project" value="InterPro"/>
</dbReference>
<dbReference type="AlphaFoldDB" id="A0A7C3GA66"/>
<sequence>MNTHTTKQSGFTLVEVLVSLFIFALLSSSTLAVLTTTIKNKQQMAEKSTAIQERTLARILLKSDFAHTVIVPKFDSFAQPEPILFGGGNLGDNRVLSLSRIGWDNPGGLEKRSGLQAVEYVLEDGVLIRRTRARFNGVQTSTPSDQALVHDMNAVKFLFYDGEEWVENWIVGEPPLGVETLPVLASVEFTFADDNKTRQIFWVGADQ</sequence>
<keyword evidence="8 10" id="KW-1133">Transmembrane helix</keyword>
<dbReference type="NCBIfam" id="TIGR01711">
    <property type="entry name" value="gspJ"/>
    <property type="match status" value="1"/>
</dbReference>
<keyword evidence="9 10" id="KW-0472">Membrane</keyword>
<accession>A0A7C3GA66</accession>
<evidence type="ECO:0000256" key="6">
    <source>
        <dbReference type="ARBA" id="ARBA00022519"/>
    </source>
</evidence>
<dbReference type="InterPro" id="IPR051621">
    <property type="entry name" value="T2SS_protein_J"/>
</dbReference>
<protein>
    <recommendedName>
        <fullName evidence="3">Type II secretion system protein J</fullName>
    </recommendedName>
</protein>
<gene>
    <name evidence="11" type="primary">gspJ</name>
    <name evidence="11" type="ORF">ENJ46_01100</name>
</gene>
<dbReference type="Proteomes" id="UP000886042">
    <property type="component" value="Unassembled WGS sequence"/>
</dbReference>
<organism evidence="11">
    <name type="scientific">Hellea balneolensis</name>
    <dbReference type="NCBI Taxonomy" id="287478"/>
    <lineage>
        <taxon>Bacteria</taxon>
        <taxon>Pseudomonadati</taxon>
        <taxon>Pseudomonadota</taxon>
        <taxon>Alphaproteobacteria</taxon>
        <taxon>Maricaulales</taxon>
        <taxon>Robiginitomaculaceae</taxon>
        <taxon>Hellea</taxon>
    </lineage>
</organism>
<dbReference type="PANTHER" id="PTHR39583:SF2">
    <property type="entry name" value="TYPE II SECRETION SYSTEM PROTEIN J"/>
    <property type="match status" value="1"/>
</dbReference>
<dbReference type="Gene3D" id="3.10.610.10">
    <property type="entry name" value="GSPII I/J protein-like"/>
    <property type="match status" value="1"/>
</dbReference>
<dbReference type="PANTHER" id="PTHR39583">
    <property type="entry name" value="TYPE II SECRETION SYSTEM PROTEIN J-RELATED"/>
    <property type="match status" value="1"/>
</dbReference>
<evidence type="ECO:0000256" key="5">
    <source>
        <dbReference type="ARBA" id="ARBA00022481"/>
    </source>
</evidence>
<dbReference type="InterPro" id="IPR045584">
    <property type="entry name" value="Pilin-like"/>
</dbReference>
<evidence type="ECO:0000313" key="11">
    <source>
        <dbReference type="EMBL" id="HFB54494.1"/>
    </source>
</evidence>
<keyword evidence="5" id="KW-0488">Methylation</keyword>
<keyword evidence="7 10" id="KW-0812">Transmembrane</keyword>
<dbReference type="Pfam" id="PF11612">
    <property type="entry name" value="T2SSJ"/>
    <property type="match status" value="1"/>
</dbReference>
<dbReference type="SUPFAM" id="SSF54523">
    <property type="entry name" value="Pili subunits"/>
    <property type="match status" value="1"/>
</dbReference>
<dbReference type="InterPro" id="IPR010055">
    <property type="entry name" value="T2SS_protein-GspJ"/>
</dbReference>
<dbReference type="NCBIfam" id="TIGR02532">
    <property type="entry name" value="IV_pilin_GFxxxE"/>
    <property type="match status" value="1"/>
</dbReference>
<evidence type="ECO:0000256" key="4">
    <source>
        <dbReference type="ARBA" id="ARBA00022475"/>
    </source>
</evidence>
<evidence type="ECO:0000256" key="9">
    <source>
        <dbReference type="ARBA" id="ARBA00023136"/>
    </source>
</evidence>
<comment type="similarity">
    <text evidence="2">Belongs to the GSP J family.</text>
</comment>
<proteinExistence type="inferred from homology"/>
<dbReference type="GO" id="GO:0005886">
    <property type="term" value="C:plasma membrane"/>
    <property type="evidence" value="ECO:0007669"/>
    <property type="project" value="UniProtKB-SubCell"/>
</dbReference>
<comment type="subcellular location">
    <subcellularLocation>
        <location evidence="1">Cell inner membrane</location>
        <topology evidence="1">Single-pass membrane protein</topology>
    </subcellularLocation>
</comment>
<feature type="transmembrane region" description="Helical" evidence="10">
    <location>
        <begin position="12"/>
        <end position="34"/>
    </location>
</feature>
<evidence type="ECO:0000256" key="1">
    <source>
        <dbReference type="ARBA" id="ARBA00004377"/>
    </source>
</evidence>